<dbReference type="GeneID" id="63458398"/>
<keyword evidence="6" id="KW-1185">Reference proteome</keyword>
<dbReference type="InterPro" id="IPR000086">
    <property type="entry name" value="NUDIX_hydrolase_dom"/>
</dbReference>
<sequence length="314" mass="34000">MANETGSVSNPRRPNGPRNPADQWAEGPAGRFWGANGAAGLLAHDPPRGVLLQHRAAWSDHGSTWGLPGGARHSNEDPIPGALREATEEAGVPHENLLITSTYTYDVNYWSYTTVIAEVATPFEAVINDTESEELRWVPIDDVDSLPLHPGLAALWPQLRYALTAQPHLLVDIANVMGSRPDGWWKDRVGAAQRLLTQLETLTHHGIPGPFLGHPKEWHFWPEIEAVIEGQVARADNLFTTTPPSEQTTPSTGELLITRASADGDSTILERLATFPASTDVTVVTSDRPLRTSAENLGARVVGSGSLLSLLPHT</sequence>
<dbReference type="OrthoDB" id="3404294at2"/>
<organism evidence="5 6">
    <name type="scientific">Dermatophilus congolensis</name>
    <dbReference type="NCBI Taxonomy" id="1863"/>
    <lineage>
        <taxon>Bacteria</taxon>
        <taxon>Bacillati</taxon>
        <taxon>Actinomycetota</taxon>
        <taxon>Actinomycetes</taxon>
        <taxon>Micrococcales</taxon>
        <taxon>Dermatophilaceae</taxon>
        <taxon>Dermatophilus</taxon>
    </lineage>
</organism>
<feature type="region of interest" description="Disordered" evidence="3">
    <location>
        <begin position="1"/>
        <end position="30"/>
    </location>
</feature>
<gene>
    <name evidence="5" type="ORF">SAMEA4475696_00084</name>
</gene>
<protein>
    <submittedName>
        <fullName evidence="5">NUDIX domain</fullName>
    </submittedName>
</protein>
<dbReference type="PROSITE" id="PS00893">
    <property type="entry name" value="NUDIX_BOX"/>
    <property type="match status" value="1"/>
</dbReference>
<dbReference type="InterPro" id="IPR015797">
    <property type="entry name" value="NUDIX_hydrolase-like_dom_sf"/>
</dbReference>
<comment type="cofactor">
    <cofactor evidence="1">
        <name>Mg(2+)</name>
        <dbReference type="ChEBI" id="CHEBI:18420"/>
    </cofactor>
</comment>
<evidence type="ECO:0000256" key="3">
    <source>
        <dbReference type="SAM" id="MobiDB-lite"/>
    </source>
</evidence>
<evidence type="ECO:0000256" key="1">
    <source>
        <dbReference type="ARBA" id="ARBA00001946"/>
    </source>
</evidence>
<dbReference type="Proteomes" id="UP000242637">
    <property type="component" value="Chromosome 1"/>
</dbReference>
<reference evidence="5 6" key="1">
    <citation type="submission" date="2017-06" db="EMBL/GenBank/DDBJ databases">
        <authorList>
            <consortium name="Pathogen Informatics"/>
        </authorList>
    </citation>
    <scope>NUCLEOTIDE SEQUENCE [LARGE SCALE GENOMIC DNA]</scope>
    <source>
        <strain evidence="5 6">NCTC13039</strain>
    </source>
</reference>
<evidence type="ECO:0000313" key="6">
    <source>
        <dbReference type="Proteomes" id="UP000242637"/>
    </source>
</evidence>
<dbReference type="PANTHER" id="PTHR43046:SF2">
    <property type="entry name" value="8-OXO-DGTP DIPHOSPHATASE-RELATED"/>
    <property type="match status" value="1"/>
</dbReference>
<accession>A0A239V581</accession>
<dbReference type="RefSeq" id="WP_034400474.1">
    <property type="nucleotide sequence ID" value="NZ_JAAFNI010000001.1"/>
</dbReference>
<dbReference type="STRING" id="1121387.GCA_000429885_00827"/>
<dbReference type="PANTHER" id="PTHR43046">
    <property type="entry name" value="GDP-MANNOSE MANNOSYL HYDROLASE"/>
    <property type="match status" value="1"/>
</dbReference>
<dbReference type="Gene3D" id="3.90.79.10">
    <property type="entry name" value="Nucleoside Triphosphate Pyrophosphohydrolase"/>
    <property type="match status" value="1"/>
</dbReference>
<feature type="domain" description="Nudix hydrolase" evidence="4">
    <location>
        <begin position="34"/>
        <end position="161"/>
    </location>
</feature>
<evidence type="ECO:0000256" key="2">
    <source>
        <dbReference type="ARBA" id="ARBA00022801"/>
    </source>
</evidence>
<keyword evidence="2" id="KW-0378">Hydrolase</keyword>
<proteinExistence type="predicted"/>
<dbReference type="InterPro" id="IPR020084">
    <property type="entry name" value="NUDIX_hydrolase_CS"/>
</dbReference>
<dbReference type="PROSITE" id="PS51462">
    <property type="entry name" value="NUDIX"/>
    <property type="match status" value="1"/>
</dbReference>
<name>A0A239V581_9MICO</name>
<dbReference type="SUPFAM" id="SSF55811">
    <property type="entry name" value="Nudix"/>
    <property type="match status" value="1"/>
</dbReference>
<dbReference type="KEGG" id="dco:SAMEA4475696_0084"/>
<feature type="compositionally biased region" description="Low complexity" evidence="3">
    <location>
        <begin position="10"/>
        <end position="20"/>
    </location>
</feature>
<evidence type="ECO:0000313" key="5">
    <source>
        <dbReference type="EMBL" id="SNV16848.1"/>
    </source>
</evidence>
<dbReference type="GO" id="GO:0016787">
    <property type="term" value="F:hydrolase activity"/>
    <property type="evidence" value="ECO:0007669"/>
    <property type="project" value="UniProtKB-KW"/>
</dbReference>
<dbReference type="Pfam" id="PF00293">
    <property type="entry name" value="NUDIX"/>
    <property type="match status" value="1"/>
</dbReference>
<dbReference type="AlphaFoldDB" id="A0A239V581"/>
<evidence type="ECO:0000259" key="4">
    <source>
        <dbReference type="PROSITE" id="PS51462"/>
    </source>
</evidence>
<dbReference type="EMBL" id="LT906453">
    <property type="protein sequence ID" value="SNV16848.1"/>
    <property type="molecule type" value="Genomic_DNA"/>
</dbReference>